<proteinExistence type="predicted"/>
<dbReference type="PANTHER" id="PTHR33116:SF75">
    <property type="entry name" value="RIBONUCLEASE H PROTEIN"/>
    <property type="match status" value="1"/>
</dbReference>
<dbReference type="PANTHER" id="PTHR33116">
    <property type="entry name" value="REVERSE TRANSCRIPTASE ZINC-BINDING DOMAIN-CONTAINING PROTEIN-RELATED-RELATED"/>
    <property type="match status" value="1"/>
</dbReference>
<evidence type="ECO:0000313" key="3">
    <source>
        <dbReference type="Proteomes" id="UP001280121"/>
    </source>
</evidence>
<dbReference type="InterPro" id="IPR000477">
    <property type="entry name" value="RT_dom"/>
</dbReference>
<protein>
    <recommendedName>
        <fullName evidence="1">Reverse transcriptase domain-containing protein</fullName>
    </recommendedName>
</protein>
<comment type="caution">
    <text evidence="2">The sequence shown here is derived from an EMBL/GenBank/DDBJ whole genome shotgun (WGS) entry which is preliminary data.</text>
</comment>
<sequence>MGFGQRWIKWAKGCISTPLLTIIVNGSPTPQFGLERGLRQGDPLSPFHFNLVVEGLSALFRKVHDLNMIKGASFGNNEIYTSHLKFTDDTALFLEPNLETLRNSRRILKCFELSSGLKINFHKSCVVGIRKSSLRREEWASYFKCKLSSFPFNYLGRHLGAKPSTKVFWKDLISWVESRLAL</sequence>
<dbReference type="SUPFAM" id="SSF56672">
    <property type="entry name" value="DNA/RNA polymerases"/>
    <property type="match status" value="1"/>
</dbReference>
<dbReference type="EMBL" id="JANJYI010000004">
    <property type="protein sequence ID" value="KAK2654439.1"/>
    <property type="molecule type" value="Genomic_DNA"/>
</dbReference>
<organism evidence="2 3">
    <name type="scientific">Dipteronia dyeriana</name>
    <dbReference type="NCBI Taxonomy" id="168575"/>
    <lineage>
        <taxon>Eukaryota</taxon>
        <taxon>Viridiplantae</taxon>
        <taxon>Streptophyta</taxon>
        <taxon>Embryophyta</taxon>
        <taxon>Tracheophyta</taxon>
        <taxon>Spermatophyta</taxon>
        <taxon>Magnoliopsida</taxon>
        <taxon>eudicotyledons</taxon>
        <taxon>Gunneridae</taxon>
        <taxon>Pentapetalae</taxon>
        <taxon>rosids</taxon>
        <taxon>malvids</taxon>
        <taxon>Sapindales</taxon>
        <taxon>Sapindaceae</taxon>
        <taxon>Hippocastanoideae</taxon>
        <taxon>Acereae</taxon>
        <taxon>Dipteronia</taxon>
    </lineage>
</organism>
<accession>A0AAD9X7V0</accession>
<keyword evidence="3" id="KW-1185">Reference proteome</keyword>
<feature type="domain" description="Reverse transcriptase" evidence="1">
    <location>
        <begin position="1"/>
        <end position="159"/>
    </location>
</feature>
<gene>
    <name evidence="2" type="ORF">Ddye_014295</name>
</gene>
<evidence type="ECO:0000313" key="2">
    <source>
        <dbReference type="EMBL" id="KAK2654439.1"/>
    </source>
</evidence>
<dbReference type="InterPro" id="IPR043502">
    <property type="entry name" value="DNA/RNA_pol_sf"/>
</dbReference>
<reference evidence="2" key="1">
    <citation type="journal article" date="2023" name="Plant J.">
        <title>Genome sequences and population genomics provide insights into the demographic history, inbreeding, and mutation load of two 'living fossil' tree species of Dipteronia.</title>
        <authorList>
            <person name="Feng Y."/>
            <person name="Comes H.P."/>
            <person name="Chen J."/>
            <person name="Zhu S."/>
            <person name="Lu R."/>
            <person name="Zhang X."/>
            <person name="Li P."/>
            <person name="Qiu J."/>
            <person name="Olsen K.M."/>
            <person name="Qiu Y."/>
        </authorList>
    </citation>
    <scope>NUCLEOTIDE SEQUENCE</scope>
    <source>
        <strain evidence="2">KIB01</strain>
    </source>
</reference>
<evidence type="ECO:0000259" key="1">
    <source>
        <dbReference type="PROSITE" id="PS50878"/>
    </source>
</evidence>
<dbReference type="Proteomes" id="UP001280121">
    <property type="component" value="Unassembled WGS sequence"/>
</dbReference>
<dbReference type="Pfam" id="PF00078">
    <property type="entry name" value="RVT_1"/>
    <property type="match status" value="1"/>
</dbReference>
<name>A0AAD9X7V0_9ROSI</name>
<dbReference type="PROSITE" id="PS50878">
    <property type="entry name" value="RT_POL"/>
    <property type="match status" value="1"/>
</dbReference>
<dbReference type="AlphaFoldDB" id="A0AAD9X7V0"/>